<dbReference type="EMBL" id="CP021434">
    <property type="protein sequence ID" value="ARU62782.1"/>
    <property type="molecule type" value="Genomic_DNA"/>
</dbReference>
<evidence type="ECO:0000256" key="1">
    <source>
        <dbReference type="SAM" id="Phobius"/>
    </source>
</evidence>
<reference evidence="3" key="1">
    <citation type="submission" date="2017-05" db="EMBL/GenBank/DDBJ databases">
        <authorList>
            <person name="Sung H."/>
        </authorList>
    </citation>
    <scope>NUCLEOTIDE SEQUENCE [LARGE SCALE GENOMIC DNA]</scope>
    <source>
        <strain evidence="3">AR23208</strain>
    </source>
</reference>
<dbReference type="AlphaFoldDB" id="A0A1Y0IQA2"/>
<keyword evidence="1" id="KW-0812">Transmembrane</keyword>
<protein>
    <submittedName>
        <fullName evidence="2">Uncharacterized protein</fullName>
    </submittedName>
</protein>
<accession>A0A1Y0IQA2</accession>
<feature type="transmembrane region" description="Helical" evidence="1">
    <location>
        <begin position="145"/>
        <end position="168"/>
    </location>
</feature>
<feature type="transmembrane region" description="Helical" evidence="1">
    <location>
        <begin position="12"/>
        <end position="29"/>
    </location>
</feature>
<dbReference type="OrthoDB" id="1680253at2"/>
<dbReference type="RefSeq" id="WP_087458132.1">
    <property type="nucleotide sequence ID" value="NZ_CP021434.1"/>
</dbReference>
<keyword evidence="1" id="KW-0472">Membrane</keyword>
<dbReference type="KEGG" id="tum:CBW65_18755"/>
<keyword evidence="1" id="KW-1133">Transmembrane helix</keyword>
<name>A0A1Y0IQA2_9BACL</name>
<feature type="transmembrane region" description="Helical" evidence="1">
    <location>
        <begin position="100"/>
        <end position="125"/>
    </location>
</feature>
<gene>
    <name evidence="2" type="ORF">CBW65_18755</name>
</gene>
<evidence type="ECO:0000313" key="2">
    <source>
        <dbReference type="EMBL" id="ARU62782.1"/>
    </source>
</evidence>
<proteinExistence type="predicted"/>
<dbReference type="Proteomes" id="UP000195437">
    <property type="component" value="Chromosome"/>
</dbReference>
<sequence>MFGVWSSLLVEWIGIVLAGLTIKLMDDWLDVEYDQCVGRHTLAIRLGRACLPYALLGLGLAMTLAPQEALALFLAAYAIGMGHDLREKMPTKLPGWAESAIVLGISGWATSIGLTLWALCVMAMIQLLDDLMDLQHDRRSGQNNLAIRFGFVEVTLAMFITLLASVLLSPLKTVQVLLAAPLVHMIMALFGGIGIRKRREEP</sequence>
<evidence type="ECO:0000313" key="3">
    <source>
        <dbReference type="Proteomes" id="UP000195437"/>
    </source>
</evidence>
<feature type="transmembrane region" description="Helical" evidence="1">
    <location>
        <begin position="174"/>
        <end position="195"/>
    </location>
</feature>
<organism evidence="2 3">
    <name type="scientific">Tumebacillus avium</name>
    <dbReference type="NCBI Taxonomy" id="1903704"/>
    <lineage>
        <taxon>Bacteria</taxon>
        <taxon>Bacillati</taxon>
        <taxon>Bacillota</taxon>
        <taxon>Bacilli</taxon>
        <taxon>Bacillales</taxon>
        <taxon>Alicyclobacillaceae</taxon>
        <taxon>Tumebacillus</taxon>
    </lineage>
</organism>
<feature type="transmembrane region" description="Helical" evidence="1">
    <location>
        <begin position="50"/>
        <end position="80"/>
    </location>
</feature>
<keyword evidence="3" id="KW-1185">Reference proteome</keyword>